<dbReference type="AlphaFoldDB" id="A0AAD6DNH3"/>
<reference evidence="2" key="2">
    <citation type="submission" date="2023-01" db="EMBL/GenBank/DDBJ databases">
        <authorList>
            <person name="Petersen C."/>
        </authorList>
    </citation>
    <scope>NUCLEOTIDE SEQUENCE</scope>
    <source>
        <strain evidence="2">IBT 12815</strain>
    </source>
</reference>
<keyword evidence="3" id="KW-1185">Reference proteome</keyword>
<organism evidence="2 3">
    <name type="scientific">Penicillium hordei</name>
    <dbReference type="NCBI Taxonomy" id="40994"/>
    <lineage>
        <taxon>Eukaryota</taxon>
        <taxon>Fungi</taxon>
        <taxon>Dikarya</taxon>
        <taxon>Ascomycota</taxon>
        <taxon>Pezizomycotina</taxon>
        <taxon>Eurotiomycetes</taxon>
        <taxon>Eurotiomycetidae</taxon>
        <taxon>Eurotiales</taxon>
        <taxon>Aspergillaceae</taxon>
        <taxon>Penicillium</taxon>
    </lineage>
</organism>
<sequence>MPDQRTRAWRKAEKPHSGDQTAMSGHKQYKAPHSPSGNAMVRLVDPNQAHLNWTERWHLDYFRKSALHRRFEEVETKQIDDRGSLLALTHSAKAITCLQGDLIQEQPSRFHREIVLVTCVIWIMLALFQEDVFAARCHFPSGCRPVREWVGVEYEKSPNG</sequence>
<dbReference type="GeneID" id="81592931"/>
<dbReference type="EMBL" id="JAQJAE010000006">
    <property type="protein sequence ID" value="KAJ5588957.1"/>
    <property type="molecule type" value="Genomic_DNA"/>
</dbReference>
<proteinExistence type="predicted"/>
<reference evidence="2" key="1">
    <citation type="journal article" date="2023" name="IMA Fungus">
        <title>Comparative genomic study of the Penicillium genus elucidates a diverse pangenome and 15 lateral gene transfer events.</title>
        <authorList>
            <person name="Petersen C."/>
            <person name="Sorensen T."/>
            <person name="Nielsen M.R."/>
            <person name="Sondergaard T.E."/>
            <person name="Sorensen J.L."/>
            <person name="Fitzpatrick D.A."/>
            <person name="Frisvad J.C."/>
            <person name="Nielsen K.L."/>
        </authorList>
    </citation>
    <scope>NUCLEOTIDE SEQUENCE</scope>
    <source>
        <strain evidence="2">IBT 12815</strain>
    </source>
</reference>
<dbReference type="Proteomes" id="UP001213799">
    <property type="component" value="Unassembled WGS sequence"/>
</dbReference>
<protein>
    <submittedName>
        <fullName evidence="2">Uncharacterized protein</fullName>
    </submittedName>
</protein>
<gene>
    <name evidence="2" type="ORF">N7537_011635</name>
</gene>
<evidence type="ECO:0000313" key="2">
    <source>
        <dbReference type="EMBL" id="KAJ5588957.1"/>
    </source>
</evidence>
<evidence type="ECO:0000256" key="1">
    <source>
        <dbReference type="SAM" id="MobiDB-lite"/>
    </source>
</evidence>
<feature type="region of interest" description="Disordered" evidence="1">
    <location>
        <begin position="1"/>
        <end position="35"/>
    </location>
</feature>
<accession>A0AAD6DNH3</accession>
<comment type="caution">
    <text evidence="2">The sequence shown here is derived from an EMBL/GenBank/DDBJ whole genome shotgun (WGS) entry which is preliminary data.</text>
</comment>
<dbReference type="RefSeq" id="XP_056747976.1">
    <property type="nucleotide sequence ID" value="XM_056902689.1"/>
</dbReference>
<name>A0AAD6DNH3_9EURO</name>
<evidence type="ECO:0000313" key="3">
    <source>
        <dbReference type="Proteomes" id="UP001213799"/>
    </source>
</evidence>
<feature type="compositionally biased region" description="Basic and acidic residues" evidence="1">
    <location>
        <begin position="1"/>
        <end position="17"/>
    </location>
</feature>